<comment type="similarity">
    <text evidence="1">Belongs to the thioredoxin family.</text>
</comment>
<evidence type="ECO:0000256" key="5">
    <source>
        <dbReference type="ARBA" id="ARBA00023284"/>
    </source>
</evidence>
<dbReference type="PANTHER" id="PTHR45663">
    <property type="entry name" value="GEO12009P1"/>
    <property type="match status" value="1"/>
</dbReference>
<keyword evidence="3" id="KW-0249">Electron transport</keyword>
<evidence type="ECO:0000256" key="1">
    <source>
        <dbReference type="ARBA" id="ARBA00008987"/>
    </source>
</evidence>
<feature type="chain" id="PRO_5002131149" description="Thioredoxin" evidence="7">
    <location>
        <begin position="23"/>
        <end position="151"/>
    </location>
</feature>
<evidence type="ECO:0000256" key="6">
    <source>
        <dbReference type="NCBIfam" id="TIGR01068"/>
    </source>
</evidence>
<evidence type="ECO:0000313" key="9">
    <source>
        <dbReference type="EMBL" id="KIA78704.1"/>
    </source>
</evidence>
<evidence type="ECO:0000256" key="4">
    <source>
        <dbReference type="ARBA" id="ARBA00023157"/>
    </source>
</evidence>
<dbReference type="Proteomes" id="UP000031307">
    <property type="component" value="Unassembled WGS sequence"/>
</dbReference>
<keyword evidence="5" id="KW-0676">Redox-active center</keyword>
<feature type="domain" description="Thioredoxin" evidence="8">
    <location>
        <begin position="12"/>
        <end position="151"/>
    </location>
</feature>
<dbReference type="GO" id="GO:0045454">
    <property type="term" value="P:cell redox homeostasis"/>
    <property type="evidence" value="ECO:0007669"/>
    <property type="project" value="TreeGrafter"/>
</dbReference>
<protein>
    <recommendedName>
        <fullName evidence="6">Thioredoxin</fullName>
    </recommendedName>
</protein>
<reference evidence="9 10" key="1">
    <citation type="journal article" date="2014" name="Mol. Biol. Evol.">
        <title>Massive expansion of Ubiquitination-related gene families within the Chlamydiae.</title>
        <authorList>
            <person name="Domman D."/>
            <person name="Collingro A."/>
            <person name="Lagkouvardos I."/>
            <person name="Gehre L."/>
            <person name="Weinmaier T."/>
            <person name="Rattei T."/>
            <person name="Subtil A."/>
            <person name="Horn M."/>
        </authorList>
    </citation>
    <scope>NUCLEOTIDE SEQUENCE [LARGE SCALE GENOMIC DNA]</scope>
    <source>
        <strain evidence="9 10">OEW1</strain>
    </source>
</reference>
<evidence type="ECO:0000256" key="7">
    <source>
        <dbReference type="SAM" id="SignalP"/>
    </source>
</evidence>
<dbReference type="SUPFAM" id="SSF52833">
    <property type="entry name" value="Thioredoxin-like"/>
    <property type="match status" value="1"/>
</dbReference>
<dbReference type="InterPro" id="IPR013766">
    <property type="entry name" value="Thioredoxin_domain"/>
</dbReference>
<dbReference type="CDD" id="cd02947">
    <property type="entry name" value="TRX_family"/>
    <property type="match status" value="1"/>
</dbReference>
<dbReference type="NCBIfam" id="TIGR01068">
    <property type="entry name" value="thioredoxin"/>
    <property type="match status" value="1"/>
</dbReference>
<dbReference type="AlphaFoldDB" id="A0A0C1ERH6"/>
<dbReference type="InterPro" id="IPR005746">
    <property type="entry name" value="Thioredoxin"/>
</dbReference>
<comment type="caution">
    <text evidence="9">The sequence shown here is derived from an EMBL/GenBank/DDBJ whole genome shotgun (WGS) entry which is preliminary data.</text>
</comment>
<gene>
    <name evidence="9" type="primary">trxA</name>
    <name evidence="9" type="ORF">DB43_DP00610</name>
</gene>
<dbReference type="PROSITE" id="PS00194">
    <property type="entry name" value="THIOREDOXIN_1"/>
    <property type="match status" value="1"/>
</dbReference>
<dbReference type="PROSITE" id="PS51257">
    <property type="entry name" value="PROKAR_LIPOPROTEIN"/>
    <property type="match status" value="1"/>
</dbReference>
<dbReference type="GO" id="GO:0005829">
    <property type="term" value="C:cytosol"/>
    <property type="evidence" value="ECO:0007669"/>
    <property type="project" value="TreeGrafter"/>
</dbReference>
<organism evidence="9 10">
    <name type="scientific">Parachlamydia acanthamoebae</name>
    <dbReference type="NCBI Taxonomy" id="83552"/>
    <lineage>
        <taxon>Bacteria</taxon>
        <taxon>Pseudomonadati</taxon>
        <taxon>Chlamydiota</taxon>
        <taxon>Chlamydiia</taxon>
        <taxon>Parachlamydiales</taxon>
        <taxon>Parachlamydiaceae</taxon>
        <taxon>Parachlamydia</taxon>
    </lineage>
</organism>
<dbReference type="InterPro" id="IPR036249">
    <property type="entry name" value="Thioredoxin-like_sf"/>
</dbReference>
<evidence type="ECO:0000256" key="3">
    <source>
        <dbReference type="ARBA" id="ARBA00022982"/>
    </source>
</evidence>
<dbReference type="PANTHER" id="PTHR45663:SF11">
    <property type="entry name" value="GEO12009P1"/>
    <property type="match status" value="1"/>
</dbReference>
<keyword evidence="2" id="KW-0813">Transport</keyword>
<evidence type="ECO:0000259" key="8">
    <source>
        <dbReference type="PROSITE" id="PS51352"/>
    </source>
</evidence>
<dbReference type="InterPro" id="IPR017937">
    <property type="entry name" value="Thioredoxin_CS"/>
</dbReference>
<dbReference type="FunFam" id="3.40.30.10:FF:000001">
    <property type="entry name" value="Thioredoxin"/>
    <property type="match status" value="1"/>
</dbReference>
<evidence type="ECO:0000256" key="2">
    <source>
        <dbReference type="ARBA" id="ARBA00022448"/>
    </source>
</evidence>
<dbReference type="Gene3D" id="3.40.30.10">
    <property type="entry name" value="Glutaredoxin"/>
    <property type="match status" value="1"/>
</dbReference>
<dbReference type="PROSITE" id="PS51352">
    <property type="entry name" value="THIOREDOXIN_2"/>
    <property type="match status" value="1"/>
</dbReference>
<keyword evidence="4" id="KW-1015">Disulfide bond</keyword>
<accession>A0A0C1ERH6</accession>
<feature type="signal peptide" evidence="7">
    <location>
        <begin position="1"/>
        <end position="22"/>
    </location>
</feature>
<keyword evidence="7" id="KW-0732">Signal</keyword>
<dbReference type="Pfam" id="PF00085">
    <property type="entry name" value="Thioredoxin"/>
    <property type="match status" value="1"/>
</dbReference>
<dbReference type="GO" id="GO:0015035">
    <property type="term" value="F:protein-disulfide reductase activity"/>
    <property type="evidence" value="ECO:0007669"/>
    <property type="project" value="UniProtKB-UniRule"/>
</dbReference>
<dbReference type="PRINTS" id="PR00421">
    <property type="entry name" value="THIOREDOXIN"/>
</dbReference>
<proteinExistence type="inferred from homology"/>
<dbReference type="PATRIC" id="fig|83552.4.peg.141"/>
<dbReference type="EMBL" id="JSAM01000010">
    <property type="protein sequence ID" value="KIA78704.1"/>
    <property type="molecule type" value="Genomic_DNA"/>
</dbReference>
<name>A0A0C1ERH6_9BACT</name>
<sequence length="151" mass="17115">MDMNYKNYFSALFLLLSAACFANEDIKTNSENSSKVFYLEEKLVSKEISVDELNDENFSSKIEEGYVLVDFFAPWCGPCRSFGPIFVKVAQDMQGIATFYKLNVDKASKTTSEYQVKSIPTIVLFRDGKEISRHVGSLTEEGLKEFVESNL</sequence>
<evidence type="ECO:0000313" key="10">
    <source>
        <dbReference type="Proteomes" id="UP000031307"/>
    </source>
</evidence>